<evidence type="ECO:0000313" key="2">
    <source>
        <dbReference type="Proteomes" id="UP000488299"/>
    </source>
</evidence>
<accession>A0A7J5U2A9</accession>
<evidence type="ECO:0000313" key="1">
    <source>
        <dbReference type="EMBL" id="KAB7731923.1"/>
    </source>
</evidence>
<dbReference type="EMBL" id="WELI01000002">
    <property type="protein sequence ID" value="KAB7731923.1"/>
    <property type="molecule type" value="Genomic_DNA"/>
</dbReference>
<dbReference type="GO" id="GO:0003676">
    <property type="term" value="F:nucleic acid binding"/>
    <property type="evidence" value="ECO:0007669"/>
    <property type="project" value="InterPro"/>
</dbReference>
<name>A0A7J5U2A9_9BACT</name>
<keyword evidence="2" id="KW-1185">Reference proteome</keyword>
<gene>
    <name evidence="1" type="ORF">F5984_06795</name>
</gene>
<protein>
    <submittedName>
        <fullName evidence="1">VRR-NUC domain-containing protein</fullName>
    </submittedName>
</protein>
<dbReference type="Gene3D" id="3.40.1350.10">
    <property type="match status" value="1"/>
</dbReference>
<dbReference type="Proteomes" id="UP000488299">
    <property type="component" value="Unassembled WGS sequence"/>
</dbReference>
<dbReference type="RefSeq" id="WP_152123502.1">
    <property type="nucleotide sequence ID" value="NZ_WELI01000002.1"/>
</dbReference>
<dbReference type="AlphaFoldDB" id="A0A7J5U2A9"/>
<dbReference type="InterPro" id="IPR011856">
    <property type="entry name" value="tRNA_endonuc-like_dom_sf"/>
</dbReference>
<sequence>MSQQQPNSNSAIEHLCRLADVQKREKWPNVKPAYIPKAKYDDRTANGLTKCIVDFINLSGGMATHIQSQGQYRPGAGGQKGTFTYGSTRRGTADIHAVFYGKHLSVEVKIGKDRQSQAQKAVQSDVERAGGYYVIVRSFGGFYQWWTQSFLSNVILP</sequence>
<reference evidence="1 2" key="1">
    <citation type="submission" date="2019-10" db="EMBL/GenBank/DDBJ databases">
        <title>Rudanella paleaurantiibacter sp. nov., isolated from sludge.</title>
        <authorList>
            <person name="Xu S.Q."/>
        </authorList>
    </citation>
    <scope>NUCLEOTIDE SEQUENCE [LARGE SCALE GENOMIC DNA]</scope>
    <source>
        <strain evidence="1 2">HX-22-17</strain>
    </source>
</reference>
<comment type="caution">
    <text evidence="1">The sequence shown here is derived from an EMBL/GenBank/DDBJ whole genome shotgun (WGS) entry which is preliminary data.</text>
</comment>
<organism evidence="1 2">
    <name type="scientific">Rudanella paleaurantiibacter</name>
    <dbReference type="NCBI Taxonomy" id="2614655"/>
    <lineage>
        <taxon>Bacteria</taxon>
        <taxon>Pseudomonadati</taxon>
        <taxon>Bacteroidota</taxon>
        <taxon>Cytophagia</taxon>
        <taxon>Cytophagales</taxon>
        <taxon>Cytophagaceae</taxon>
        <taxon>Rudanella</taxon>
    </lineage>
</organism>
<proteinExistence type="predicted"/>